<protein>
    <submittedName>
        <fullName evidence="2">Cyclase/dehydrase</fullName>
    </submittedName>
</protein>
<evidence type="ECO:0000313" key="2">
    <source>
        <dbReference type="EMBL" id="MCC0178920.1"/>
    </source>
</evidence>
<reference evidence="2" key="1">
    <citation type="journal article" date="2021" name="Antonie Van Leeuwenhoek">
        <title>Draft genome and description of Waterburya agarophytonicola gen. nov. sp. nov. (Pleurocapsales, Cyanobacteria): a seaweed symbiont.</title>
        <authorList>
            <person name="Bonthond G."/>
            <person name="Shalygin S."/>
            <person name="Bayer T."/>
            <person name="Weinberger F."/>
        </authorList>
    </citation>
    <scope>NUCLEOTIDE SEQUENCE</scope>
    <source>
        <strain evidence="2">KI4</strain>
    </source>
</reference>
<name>A0A964BSZ6_9CYAN</name>
<organism evidence="2 3">
    <name type="scientific">Waterburya agarophytonicola KI4</name>
    <dbReference type="NCBI Taxonomy" id="2874699"/>
    <lineage>
        <taxon>Bacteria</taxon>
        <taxon>Bacillati</taxon>
        <taxon>Cyanobacteriota</taxon>
        <taxon>Cyanophyceae</taxon>
        <taxon>Pleurocapsales</taxon>
        <taxon>Hyellaceae</taxon>
        <taxon>Waterburya</taxon>
        <taxon>Waterburya agarophytonicola</taxon>
    </lineage>
</organism>
<dbReference type="SUPFAM" id="SSF55961">
    <property type="entry name" value="Bet v1-like"/>
    <property type="match status" value="1"/>
</dbReference>
<comment type="caution">
    <text evidence="2">The sequence shown here is derived from an EMBL/GenBank/DDBJ whole genome shotgun (WGS) entry which is preliminary data.</text>
</comment>
<accession>A0A964BSZ6</accession>
<evidence type="ECO:0000313" key="3">
    <source>
        <dbReference type="Proteomes" id="UP000729733"/>
    </source>
</evidence>
<keyword evidence="3" id="KW-1185">Reference proteome</keyword>
<evidence type="ECO:0000259" key="1">
    <source>
        <dbReference type="Pfam" id="PF03364"/>
    </source>
</evidence>
<dbReference type="InterPro" id="IPR005031">
    <property type="entry name" value="COQ10_START"/>
</dbReference>
<proteinExistence type="predicted"/>
<sequence>MIKQLHRRKYRAFILLVLGAIAFSLTIIFSPVANAKLFDGPVDKLPVEQRVALRKGEVILQGEKGEYTCRILVTSSLENAWQVLTDYENFDEFLPGVESSQLIERQGDRTVFQQINKIKTFVFIIESSIKIANTETYLQQIAFEAIAGDIENLKGKWILEPVSPYPSAPPDKVLLTHKVAVEPAPSLSDDIFYKIYENRLEETVAAIKQETEKRFGQISVDSK</sequence>
<dbReference type="PANTHER" id="PTHR34060:SF2">
    <property type="entry name" value="OS03G0837900 PROTEIN"/>
    <property type="match status" value="1"/>
</dbReference>
<dbReference type="InterPro" id="IPR023393">
    <property type="entry name" value="START-like_dom_sf"/>
</dbReference>
<dbReference type="RefSeq" id="WP_229642023.1">
    <property type="nucleotide sequence ID" value="NZ_JADWDC010000059.1"/>
</dbReference>
<dbReference type="EMBL" id="JADWDC010000059">
    <property type="protein sequence ID" value="MCC0178920.1"/>
    <property type="molecule type" value="Genomic_DNA"/>
</dbReference>
<dbReference type="PANTHER" id="PTHR34060">
    <property type="entry name" value="POLYKETIDE CYCLASE / DEHYDRASE AND LIPID TRANSPORT PROTEIN"/>
    <property type="match status" value="1"/>
</dbReference>
<gene>
    <name evidence="2" type="ORF">I4641_18285</name>
</gene>
<dbReference type="AlphaFoldDB" id="A0A964BSZ6"/>
<feature type="domain" description="Coenzyme Q-binding protein COQ10 START" evidence="1">
    <location>
        <begin position="76"/>
        <end position="206"/>
    </location>
</feature>
<dbReference type="Pfam" id="PF03364">
    <property type="entry name" value="Polyketide_cyc"/>
    <property type="match status" value="1"/>
</dbReference>
<dbReference type="Proteomes" id="UP000729733">
    <property type="component" value="Unassembled WGS sequence"/>
</dbReference>
<dbReference type="Gene3D" id="3.30.530.20">
    <property type="match status" value="1"/>
</dbReference>